<dbReference type="EMBL" id="BARS01018446">
    <property type="protein sequence ID" value="GAF94588.1"/>
    <property type="molecule type" value="Genomic_DNA"/>
</dbReference>
<organism evidence="1">
    <name type="scientific">marine sediment metagenome</name>
    <dbReference type="NCBI Taxonomy" id="412755"/>
    <lineage>
        <taxon>unclassified sequences</taxon>
        <taxon>metagenomes</taxon>
        <taxon>ecological metagenomes</taxon>
    </lineage>
</organism>
<accession>X0TM14</accession>
<evidence type="ECO:0000313" key="1">
    <source>
        <dbReference type="EMBL" id="GAF94588.1"/>
    </source>
</evidence>
<feature type="non-terminal residue" evidence="1">
    <location>
        <position position="1"/>
    </location>
</feature>
<protein>
    <submittedName>
        <fullName evidence="1">Uncharacterized protein</fullName>
    </submittedName>
</protein>
<name>X0TM14_9ZZZZ</name>
<dbReference type="AlphaFoldDB" id="X0TM14"/>
<sequence>LERGMIDMFLGKKLKIKAKKKIKDRQISLSWNKRNFSRGDVT</sequence>
<gene>
    <name evidence="1" type="ORF">S01H1_30016</name>
</gene>
<comment type="caution">
    <text evidence="1">The sequence shown here is derived from an EMBL/GenBank/DDBJ whole genome shotgun (WGS) entry which is preliminary data.</text>
</comment>
<reference evidence="1" key="1">
    <citation type="journal article" date="2014" name="Front. Microbiol.">
        <title>High frequency of phylogenetically diverse reductive dehalogenase-homologous genes in deep subseafloor sedimentary metagenomes.</title>
        <authorList>
            <person name="Kawai M."/>
            <person name="Futagami T."/>
            <person name="Toyoda A."/>
            <person name="Takaki Y."/>
            <person name="Nishi S."/>
            <person name="Hori S."/>
            <person name="Arai W."/>
            <person name="Tsubouchi T."/>
            <person name="Morono Y."/>
            <person name="Uchiyama I."/>
            <person name="Ito T."/>
            <person name="Fujiyama A."/>
            <person name="Inagaki F."/>
            <person name="Takami H."/>
        </authorList>
    </citation>
    <scope>NUCLEOTIDE SEQUENCE</scope>
    <source>
        <strain evidence="1">Expedition CK06-06</strain>
    </source>
</reference>
<proteinExistence type="predicted"/>